<accession>A0AAE0D692</accession>
<evidence type="ECO:0008006" key="3">
    <source>
        <dbReference type="Google" id="ProtNLM"/>
    </source>
</evidence>
<evidence type="ECO:0000313" key="2">
    <source>
        <dbReference type="Proteomes" id="UP001281614"/>
    </source>
</evidence>
<comment type="caution">
    <text evidence="1">The sequence shown here is derived from an EMBL/GenBank/DDBJ whole genome shotgun (WGS) entry which is preliminary data.</text>
</comment>
<name>A0AAE0D692_COLKA</name>
<gene>
    <name evidence="1" type="ORF">CKAH01_16484</name>
</gene>
<reference evidence="1" key="1">
    <citation type="submission" date="2023-02" db="EMBL/GenBank/DDBJ databases">
        <title>Colletotrichum kahawae CIFC_Que2 genome sequencing and assembly.</title>
        <authorList>
            <person name="Baroncelli R."/>
        </authorList>
    </citation>
    <scope>NUCLEOTIDE SEQUENCE</scope>
    <source>
        <strain evidence="1">CIFC_Que2</strain>
    </source>
</reference>
<protein>
    <recommendedName>
        <fullName evidence="3">Fungal N-terminal domain-containing protein</fullName>
    </recommendedName>
</protein>
<dbReference type="EMBL" id="VYYT01000169">
    <property type="protein sequence ID" value="KAK2760524.1"/>
    <property type="molecule type" value="Genomic_DNA"/>
</dbReference>
<evidence type="ECO:0000313" key="1">
    <source>
        <dbReference type="EMBL" id="KAK2760524.1"/>
    </source>
</evidence>
<keyword evidence="2" id="KW-1185">Reference proteome</keyword>
<sequence>MAEVLGTVVGVISLGIQVSSAIGAYIEGVQCLKEEVESTVRHQKSFQVLLTQIGSIKDSLSRVSVSNTTALEEALTAANAQILQLDSFLGKVLVQHPSPSWKSTGQKFRDGQKKLLYPFRRDQLNLLDKKLDTATVALQAAMQVMELYGSHDQLASSLLIFRSEISMTTQTSVYQIHEETSTTNAVLLGIKTDIDHSILQSQSNNLAMRRDMDELKSVVEALVSANFDTTLTL</sequence>
<dbReference type="Proteomes" id="UP001281614">
    <property type="component" value="Unassembled WGS sequence"/>
</dbReference>
<dbReference type="AlphaFoldDB" id="A0AAE0D692"/>
<proteinExistence type="predicted"/>
<organism evidence="1 2">
    <name type="scientific">Colletotrichum kahawae</name>
    <name type="common">Coffee berry disease fungus</name>
    <dbReference type="NCBI Taxonomy" id="34407"/>
    <lineage>
        <taxon>Eukaryota</taxon>
        <taxon>Fungi</taxon>
        <taxon>Dikarya</taxon>
        <taxon>Ascomycota</taxon>
        <taxon>Pezizomycotina</taxon>
        <taxon>Sordariomycetes</taxon>
        <taxon>Hypocreomycetidae</taxon>
        <taxon>Glomerellales</taxon>
        <taxon>Glomerellaceae</taxon>
        <taxon>Colletotrichum</taxon>
        <taxon>Colletotrichum gloeosporioides species complex</taxon>
    </lineage>
</organism>